<keyword evidence="2" id="KW-1185">Reference proteome</keyword>
<gene>
    <name evidence="1" type="ORF">NS365_00215</name>
</gene>
<reference evidence="1 2" key="1">
    <citation type="journal article" date="2016" name="Front. Microbiol.">
        <title>Genomic Resource of Rice Seed Associated Bacteria.</title>
        <authorList>
            <person name="Midha S."/>
            <person name="Bansal K."/>
            <person name="Sharma S."/>
            <person name="Kumar N."/>
            <person name="Patil P.P."/>
            <person name="Chaudhry V."/>
            <person name="Patil P.B."/>
        </authorList>
    </citation>
    <scope>NUCLEOTIDE SEQUENCE [LARGE SCALE GENOMIC DNA]</scope>
    <source>
        <strain evidence="1 2">NS365</strain>
    </source>
</reference>
<name>A0A147DB67_9HYPH</name>
<protein>
    <submittedName>
        <fullName evidence="1">Uncharacterized protein</fullName>
    </submittedName>
</protein>
<dbReference type="EMBL" id="LDQA01000001">
    <property type="protein sequence ID" value="KTR08411.1"/>
    <property type="molecule type" value="Genomic_DNA"/>
</dbReference>
<dbReference type="PATRIC" id="fig|401562.4.peg.40"/>
<comment type="caution">
    <text evidence="1">The sequence shown here is derived from an EMBL/GenBank/DDBJ whole genome shotgun (WGS) entry which is preliminary data.</text>
</comment>
<proteinExistence type="predicted"/>
<dbReference type="RefSeq" id="WP_058598262.1">
    <property type="nucleotide sequence ID" value="NZ_LDQA01000001.1"/>
</dbReference>
<evidence type="ECO:0000313" key="2">
    <source>
        <dbReference type="Proteomes" id="UP000078529"/>
    </source>
</evidence>
<dbReference type="Proteomes" id="UP000078529">
    <property type="component" value="Unassembled WGS sequence"/>
</dbReference>
<organism evidence="1 2">
    <name type="scientific">Aureimonas ureilytica</name>
    <dbReference type="NCBI Taxonomy" id="401562"/>
    <lineage>
        <taxon>Bacteria</taxon>
        <taxon>Pseudomonadati</taxon>
        <taxon>Pseudomonadota</taxon>
        <taxon>Alphaproteobacteria</taxon>
        <taxon>Hyphomicrobiales</taxon>
        <taxon>Aurantimonadaceae</taxon>
        <taxon>Aureimonas</taxon>
    </lineage>
</organism>
<accession>A0A147DB67</accession>
<sequence>MGGFDFMVTPGENALKLTQSEMVGIYPSSNDSEWLVCRDGGSSIAWRPHDGFQLAEAVQASDDLSRIVFAEEVFEDAKPAMYDPAYHTQELTGATAMAQSANEQGA</sequence>
<dbReference type="AlphaFoldDB" id="A0A147DB67"/>
<evidence type="ECO:0000313" key="1">
    <source>
        <dbReference type="EMBL" id="KTR08411.1"/>
    </source>
</evidence>